<name>T1FQR1_HELRO</name>
<proteinExistence type="predicted"/>
<dbReference type="EMBL" id="KB097495">
    <property type="protein sequence ID" value="ESN96253.1"/>
    <property type="molecule type" value="Genomic_DNA"/>
</dbReference>
<evidence type="ECO:0000313" key="2">
    <source>
        <dbReference type="EnsemblMetazoa" id="HelroP189173"/>
    </source>
</evidence>
<dbReference type="CTD" id="20211158"/>
<evidence type="ECO:0000313" key="3">
    <source>
        <dbReference type="Proteomes" id="UP000015101"/>
    </source>
</evidence>
<dbReference type="EnsemblMetazoa" id="HelroT189173">
    <property type="protein sequence ID" value="HelroP189173"/>
    <property type="gene ID" value="HelroG189173"/>
</dbReference>
<keyword evidence="3" id="KW-1185">Reference proteome</keyword>
<reference evidence="2" key="3">
    <citation type="submission" date="2015-06" db="UniProtKB">
        <authorList>
            <consortium name="EnsemblMetazoa"/>
        </authorList>
    </citation>
    <scope>IDENTIFICATION</scope>
</reference>
<dbReference type="InParanoid" id="T1FQR1"/>
<dbReference type="EMBL" id="AMQM01001368">
    <property type="status" value="NOT_ANNOTATED_CDS"/>
    <property type="molecule type" value="Genomic_DNA"/>
</dbReference>
<evidence type="ECO:0000313" key="1">
    <source>
        <dbReference type="EMBL" id="ESN96253.1"/>
    </source>
</evidence>
<sequence length="185" mass="21595">MNSFKCSSYTFDVYRCLLLSAHLHTSMYNGLAEFVCKTSIWLSRRNLLDSFLPLQSFNTCAVCLCSINTADVKASNRCYKLQYTVQVSVSPLQNISQHRYQSVNAVIPEIELISIHTTHRTDMHSFTKHRSSHSHVDPFMEHHSTIEYQTDLEFFRYADDDKTFHTCQFVYYDRDNQQDAIISKL</sequence>
<dbReference type="Proteomes" id="UP000015101">
    <property type="component" value="Unassembled WGS sequence"/>
</dbReference>
<dbReference type="KEGG" id="hro:HELRODRAFT_189173"/>
<dbReference type="RefSeq" id="XP_009025455.1">
    <property type="nucleotide sequence ID" value="XM_009027207.1"/>
</dbReference>
<dbReference type="HOGENOM" id="CLU_1462860_0_0_1"/>
<dbReference type="GeneID" id="20211158"/>
<dbReference type="AlphaFoldDB" id="T1FQR1"/>
<reference evidence="3" key="1">
    <citation type="submission" date="2012-12" db="EMBL/GenBank/DDBJ databases">
        <authorList>
            <person name="Hellsten U."/>
            <person name="Grimwood J."/>
            <person name="Chapman J.A."/>
            <person name="Shapiro H."/>
            <person name="Aerts A."/>
            <person name="Otillar R.P."/>
            <person name="Terry A.Y."/>
            <person name="Boore J.L."/>
            <person name="Simakov O."/>
            <person name="Marletaz F."/>
            <person name="Cho S.-J."/>
            <person name="Edsinger-Gonzales E."/>
            <person name="Havlak P."/>
            <person name="Kuo D.-H."/>
            <person name="Larsson T."/>
            <person name="Lv J."/>
            <person name="Arendt D."/>
            <person name="Savage R."/>
            <person name="Osoegawa K."/>
            <person name="de Jong P."/>
            <person name="Lindberg D.R."/>
            <person name="Seaver E.C."/>
            <person name="Weisblat D.A."/>
            <person name="Putnam N.H."/>
            <person name="Grigoriev I.V."/>
            <person name="Rokhsar D.S."/>
        </authorList>
    </citation>
    <scope>NUCLEOTIDE SEQUENCE</scope>
</reference>
<protein>
    <submittedName>
        <fullName evidence="1 2">Uncharacterized protein</fullName>
    </submittedName>
</protein>
<gene>
    <name evidence="2" type="primary">20211158</name>
    <name evidence="1" type="ORF">HELRODRAFT_189173</name>
</gene>
<organism evidence="2 3">
    <name type="scientific">Helobdella robusta</name>
    <name type="common">Californian leech</name>
    <dbReference type="NCBI Taxonomy" id="6412"/>
    <lineage>
        <taxon>Eukaryota</taxon>
        <taxon>Metazoa</taxon>
        <taxon>Spiralia</taxon>
        <taxon>Lophotrochozoa</taxon>
        <taxon>Annelida</taxon>
        <taxon>Clitellata</taxon>
        <taxon>Hirudinea</taxon>
        <taxon>Rhynchobdellida</taxon>
        <taxon>Glossiphoniidae</taxon>
        <taxon>Helobdella</taxon>
    </lineage>
</organism>
<accession>T1FQR1</accession>
<reference evidence="1 3" key="2">
    <citation type="journal article" date="2013" name="Nature">
        <title>Insights into bilaterian evolution from three spiralian genomes.</title>
        <authorList>
            <person name="Simakov O."/>
            <person name="Marletaz F."/>
            <person name="Cho S.J."/>
            <person name="Edsinger-Gonzales E."/>
            <person name="Havlak P."/>
            <person name="Hellsten U."/>
            <person name="Kuo D.H."/>
            <person name="Larsson T."/>
            <person name="Lv J."/>
            <person name="Arendt D."/>
            <person name="Savage R."/>
            <person name="Osoegawa K."/>
            <person name="de Jong P."/>
            <person name="Grimwood J."/>
            <person name="Chapman J.A."/>
            <person name="Shapiro H."/>
            <person name="Aerts A."/>
            <person name="Otillar R.P."/>
            <person name="Terry A.Y."/>
            <person name="Boore J.L."/>
            <person name="Grigoriev I.V."/>
            <person name="Lindberg D.R."/>
            <person name="Seaver E.C."/>
            <person name="Weisblat D.A."/>
            <person name="Putnam N.H."/>
            <person name="Rokhsar D.S."/>
        </authorList>
    </citation>
    <scope>NUCLEOTIDE SEQUENCE</scope>
</reference>